<evidence type="ECO:0000259" key="4">
    <source>
        <dbReference type="PROSITE" id="PS01124"/>
    </source>
</evidence>
<dbReference type="RefSeq" id="WP_116613384.1">
    <property type="nucleotide sequence ID" value="NZ_QEOB01000017.1"/>
</dbReference>
<dbReference type="SMART" id="SM00342">
    <property type="entry name" value="HTH_ARAC"/>
    <property type="match status" value="1"/>
</dbReference>
<dbReference type="PROSITE" id="PS01124">
    <property type="entry name" value="HTH_ARAC_FAMILY_2"/>
    <property type="match status" value="1"/>
</dbReference>
<sequence length="323" mass="35615">MLDMLESRSETHDDACNIDTFRARFTSSICSSDLYAIEGGAAFSMRFDGIQLGAVEIFRFDGQGIRGGMRTRRHIRCQPADDVFLVLPLNDALEISQRQHRNVVQPGHFVFISSAAPSEGTCGVAPNHIYSELVIKMPNALLRQQVPHIDDICAVPIDSNTGAGRVVRNLIESLLAEGRALTNAQALTFGPVLINAVGVVAREASGCEEPGRRARKHAHERIRMKALAFIESHLSDPQLDTAKVAEHCRVSLRHLHASFDSAATSVGAMIREMRLQCCRAELVNPLLSHKSIIEIAMAWGFNSSVSFTRAYRRRFGVAPSQER</sequence>
<dbReference type="InterPro" id="IPR020449">
    <property type="entry name" value="Tscrpt_reg_AraC-type_HTH"/>
</dbReference>
<keyword evidence="2" id="KW-0238">DNA-binding</keyword>
<keyword evidence="6" id="KW-1185">Reference proteome</keyword>
<dbReference type="InterPro" id="IPR035418">
    <property type="entry name" value="AraC-bd_2"/>
</dbReference>
<keyword evidence="1" id="KW-0805">Transcription regulation</keyword>
<dbReference type="SUPFAM" id="SSF46689">
    <property type="entry name" value="Homeodomain-like"/>
    <property type="match status" value="1"/>
</dbReference>
<dbReference type="PRINTS" id="PR00032">
    <property type="entry name" value="HTHARAC"/>
</dbReference>
<dbReference type="Gene3D" id="1.10.10.60">
    <property type="entry name" value="Homeodomain-like"/>
    <property type="match status" value="1"/>
</dbReference>
<gene>
    <name evidence="5" type="ORF">C7402_117124</name>
</gene>
<dbReference type="Pfam" id="PF12833">
    <property type="entry name" value="HTH_18"/>
    <property type="match status" value="1"/>
</dbReference>
<organism evidence="5 6">
    <name type="scientific">Paraburkholderia unamae</name>
    <dbReference type="NCBI Taxonomy" id="219649"/>
    <lineage>
        <taxon>Bacteria</taxon>
        <taxon>Pseudomonadati</taxon>
        <taxon>Pseudomonadota</taxon>
        <taxon>Betaproteobacteria</taxon>
        <taxon>Burkholderiales</taxon>
        <taxon>Burkholderiaceae</taxon>
        <taxon>Paraburkholderia</taxon>
    </lineage>
</organism>
<comment type="caution">
    <text evidence="5">The sequence shown here is derived from an EMBL/GenBank/DDBJ whole genome shotgun (WGS) entry which is preliminary data.</text>
</comment>
<evidence type="ECO:0000256" key="1">
    <source>
        <dbReference type="ARBA" id="ARBA00023015"/>
    </source>
</evidence>
<keyword evidence="3" id="KW-0804">Transcription</keyword>
<evidence type="ECO:0000256" key="2">
    <source>
        <dbReference type="ARBA" id="ARBA00023125"/>
    </source>
</evidence>
<dbReference type="EMBL" id="QEOB01000017">
    <property type="protein sequence ID" value="PVX75712.1"/>
    <property type="molecule type" value="Genomic_DNA"/>
</dbReference>
<proteinExistence type="predicted"/>
<dbReference type="PANTHER" id="PTHR46796">
    <property type="entry name" value="HTH-TYPE TRANSCRIPTIONAL ACTIVATOR RHAS-RELATED"/>
    <property type="match status" value="1"/>
</dbReference>
<evidence type="ECO:0000256" key="3">
    <source>
        <dbReference type="ARBA" id="ARBA00023163"/>
    </source>
</evidence>
<dbReference type="InterPro" id="IPR009057">
    <property type="entry name" value="Homeodomain-like_sf"/>
</dbReference>
<dbReference type="InterPro" id="IPR018060">
    <property type="entry name" value="HTH_AraC"/>
</dbReference>
<evidence type="ECO:0000313" key="5">
    <source>
        <dbReference type="EMBL" id="PVX75712.1"/>
    </source>
</evidence>
<dbReference type="InterPro" id="IPR050204">
    <property type="entry name" value="AraC_XylS_family_regulators"/>
</dbReference>
<evidence type="ECO:0000313" key="6">
    <source>
        <dbReference type="Proteomes" id="UP000245712"/>
    </source>
</evidence>
<reference evidence="5 6" key="1">
    <citation type="submission" date="2018-05" db="EMBL/GenBank/DDBJ databases">
        <title>Genomic Encyclopedia of Type Strains, Phase IV (KMG-V): Genome sequencing to study the core and pangenomes of soil and plant-associated prokaryotes.</title>
        <authorList>
            <person name="Whitman W."/>
        </authorList>
    </citation>
    <scope>NUCLEOTIDE SEQUENCE [LARGE SCALE GENOMIC DNA]</scope>
    <source>
        <strain evidence="5 6">SCZa-39</strain>
    </source>
</reference>
<protein>
    <submittedName>
        <fullName evidence="5">Helix-turn-helix protein</fullName>
    </submittedName>
</protein>
<dbReference type="PANTHER" id="PTHR46796:SF6">
    <property type="entry name" value="ARAC SUBFAMILY"/>
    <property type="match status" value="1"/>
</dbReference>
<dbReference type="Pfam" id="PF14525">
    <property type="entry name" value="AraC_binding_2"/>
    <property type="match status" value="1"/>
</dbReference>
<name>A0ABX5KE27_9BURK</name>
<feature type="domain" description="HTH araC/xylS-type" evidence="4">
    <location>
        <begin position="224"/>
        <end position="323"/>
    </location>
</feature>
<accession>A0ABX5KE27</accession>
<dbReference type="Proteomes" id="UP000245712">
    <property type="component" value="Unassembled WGS sequence"/>
</dbReference>